<evidence type="ECO:0000259" key="8">
    <source>
        <dbReference type="SMART" id="SM00382"/>
    </source>
</evidence>
<feature type="region of interest" description="Disordered" evidence="7">
    <location>
        <begin position="338"/>
        <end position="363"/>
    </location>
</feature>
<reference evidence="9 10" key="1">
    <citation type="journal article" date="2018" name="Evol. Lett.">
        <title>Horizontal gene cluster transfer increased hallucinogenic mushroom diversity.</title>
        <authorList>
            <person name="Reynolds H.T."/>
            <person name="Vijayakumar V."/>
            <person name="Gluck-Thaler E."/>
            <person name="Korotkin H.B."/>
            <person name="Matheny P.B."/>
            <person name="Slot J.C."/>
        </authorList>
    </citation>
    <scope>NUCLEOTIDE SEQUENCE [LARGE SCALE GENOMIC DNA]</scope>
    <source>
        <strain evidence="9 10">SRW20</strain>
    </source>
</reference>
<dbReference type="Gene3D" id="3.40.50.300">
    <property type="entry name" value="P-loop containing nucleotide triphosphate hydrolases"/>
    <property type="match status" value="1"/>
</dbReference>
<evidence type="ECO:0000256" key="1">
    <source>
        <dbReference type="ARBA" id="ARBA00004572"/>
    </source>
</evidence>
<evidence type="ECO:0000256" key="2">
    <source>
        <dbReference type="ARBA" id="ARBA00022741"/>
    </source>
</evidence>
<keyword evidence="10" id="KW-1185">Reference proteome</keyword>
<evidence type="ECO:0000256" key="5">
    <source>
        <dbReference type="ARBA" id="ARBA00023128"/>
    </source>
</evidence>
<dbReference type="SMART" id="SM00382">
    <property type="entry name" value="AAA"/>
    <property type="match status" value="1"/>
</dbReference>
<dbReference type="GO" id="GO:0005741">
    <property type="term" value="C:mitochondrial outer membrane"/>
    <property type="evidence" value="ECO:0007669"/>
    <property type="project" value="UniProtKB-SubCell"/>
</dbReference>
<feature type="domain" description="AAA+ ATPase" evidence="8">
    <location>
        <begin position="118"/>
        <end position="253"/>
    </location>
</feature>
<evidence type="ECO:0000256" key="7">
    <source>
        <dbReference type="SAM" id="MobiDB-lite"/>
    </source>
</evidence>
<name>A0A409VI12_9AGAR</name>
<dbReference type="InterPro" id="IPR027417">
    <property type="entry name" value="P-loop_NTPase"/>
</dbReference>
<dbReference type="InterPro" id="IPR041569">
    <property type="entry name" value="AAA_lid_3"/>
</dbReference>
<comment type="caution">
    <text evidence="9">The sequence shown here is derived from an EMBL/GenBank/DDBJ whole genome shotgun (WGS) entry which is preliminary data.</text>
</comment>
<dbReference type="OrthoDB" id="10254455at2759"/>
<dbReference type="InterPro" id="IPR003593">
    <property type="entry name" value="AAA+_ATPase"/>
</dbReference>
<comment type="subcellular location">
    <subcellularLocation>
        <location evidence="1">Mitochondrion outer membrane</location>
        <topology evidence="1">Single-pass membrane protein</topology>
    </subcellularLocation>
</comment>
<comment type="similarity">
    <text evidence="6">Belongs to the AAA ATPase family.</text>
</comment>
<dbReference type="GO" id="GO:0016887">
    <property type="term" value="F:ATP hydrolysis activity"/>
    <property type="evidence" value="ECO:0007669"/>
    <property type="project" value="InterPro"/>
</dbReference>
<evidence type="ECO:0000256" key="3">
    <source>
        <dbReference type="ARBA" id="ARBA00022787"/>
    </source>
</evidence>
<dbReference type="InterPro" id="IPR051701">
    <property type="entry name" value="Mito_OM_Translocase_MSP1"/>
</dbReference>
<dbReference type="Proteomes" id="UP000284706">
    <property type="component" value="Unassembled WGS sequence"/>
</dbReference>
<dbReference type="STRING" id="231916.A0A409VI12"/>
<evidence type="ECO:0000256" key="4">
    <source>
        <dbReference type="ARBA" id="ARBA00022840"/>
    </source>
</evidence>
<accession>A0A409VI12</accession>
<protein>
    <recommendedName>
        <fullName evidence="8">AAA+ ATPase domain-containing protein</fullName>
    </recommendedName>
</protein>
<dbReference type="GO" id="GO:0140570">
    <property type="term" value="P:extraction of mislocalized protein from mitochondrial outer membrane"/>
    <property type="evidence" value="ECO:0007669"/>
    <property type="project" value="TreeGrafter"/>
</dbReference>
<dbReference type="PANTHER" id="PTHR45644">
    <property type="entry name" value="AAA ATPASE, PUTATIVE (AFU_ORTHOLOGUE AFUA_2G12920)-RELATED-RELATED"/>
    <property type="match status" value="1"/>
</dbReference>
<dbReference type="FunFam" id="3.40.50.300:FF:000538">
    <property type="entry name" value="ATPase family AAA domain-containing protein 1"/>
    <property type="match status" value="1"/>
</dbReference>
<keyword evidence="2 6" id="KW-0547">Nucleotide-binding</keyword>
<gene>
    <name evidence="9" type="ORF">CVT26_000918</name>
</gene>
<dbReference type="SUPFAM" id="SSF52540">
    <property type="entry name" value="P-loop containing nucleoside triphosphate hydrolases"/>
    <property type="match status" value="1"/>
</dbReference>
<proteinExistence type="inferred from homology"/>
<evidence type="ECO:0000256" key="6">
    <source>
        <dbReference type="RuleBase" id="RU003651"/>
    </source>
</evidence>
<dbReference type="GO" id="GO:0140567">
    <property type="term" value="F:membrane protein dislocase activity"/>
    <property type="evidence" value="ECO:0007669"/>
    <property type="project" value="UniProtKB-ARBA"/>
</dbReference>
<keyword evidence="3" id="KW-1000">Mitochondrion outer membrane</keyword>
<organism evidence="9 10">
    <name type="scientific">Gymnopilus dilepis</name>
    <dbReference type="NCBI Taxonomy" id="231916"/>
    <lineage>
        <taxon>Eukaryota</taxon>
        <taxon>Fungi</taxon>
        <taxon>Dikarya</taxon>
        <taxon>Basidiomycota</taxon>
        <taxon>Agaricomycotina</taxon>
        <taxon>Agaricomycetes</taxon>
        <taxon>Agaricomycetidae</taxon>
        <taxon>Agaricales</taxon>
        <taxon>Agaricineae</taxon>
        <taxon>Hymenogastraceae</taxon>
        <taxon>Gymnopilus</taxon>
    </lineage>
</organism>
<dbReference type="InParanoid" id="A0A409VI12"/>
<dbReference type="InterPro" id="IPR003959">
    <property type="entry name" value="ATPase_AAA_core"/>
</dbReference>
<dbReference type="PROSITE" id="PS00674">
    <property type="entry name" value="AAA"/>
    <property type="match status" value="1"/>
</dbReference>
<keyword evidence="4 6" id="KW-0067">ATP-binding</keyword>
<dbReference type="FunCoup" id="A0A409VI12">
    <property type="interactions" value="271"/>
</dbReference>
<evidence type="ECO:0000313" key="9">
    <source>
        <dbReference type="EMBL" id="PPQ65898.1"/>
    </source>
</evidence>
<evidence type="ECO:0000313" key="10">
    <source>
        <dbReference type="Proteomes" id="UP000284706"/>
    </source>
</evidence>
<keyword evidence="5" id="KW-0496">Mitochondrion</keyword>
<dbReference type="EMBL" id="NHYE01005643">
    <property type="protein sequence ID" value="PPQ65898.1"/>
    <property type="molecule type" value="Genomic_DNA"/>
</dbReference>
<dbReference type="GO" id="GO:0005524">
    <property type="term" value="F:ATP binding"/>
    <property type="evidence" value="ECO:0007669"/>
    <property type="project" value="UniProtKB-KW"/>
</dbReference>
<dbReference type="AlphaFoldDB" id="A0A409VI12"/>
<dbReference type="Gene3D" id="1.10.8.60">
    <property type="match status" value="1"/>
</dbReference>
<sequence length="363" mass="39994">MVSSGAKRAVFEVALFVASQAALYYTMRWVLDSISPEKKDSAVKEKQLEALKRLGHHELKLDEYERKVANEVIHPDDISVTFADIGGLDPIIASLRESVIYPLLYPNLFTSSSSLLGAPKGVLLFGPPGCGKTMLAKALAKESGATFINIAASVLTNKWYGESNKLVAGLFSLARKTQPAIIFIDEIDSFLRERTKGDHEVTGMMKAEFMTLWDGLLSGSDRILVLGATNRPNDIDSAILRRMPKRFGIGLPDLDQRTRILTLMLKDTKLAPDFSISALAVATEGFSGSDLRELCRNAAMVPVREFMRSNAGNHEALQKGQIEGFDLRPLKLEDFFAHDGSSPLPPVRAENRSRLDEDTEPLD</sequence>
<dbReference type="Pfam" id="PF17862">
    <property type="entry name" value="AAA_lid_3"/>
    <property type="match status" value="1"/>
</dbReference>
<keyword evidence="3" id="KW-0472">Membrane</keyword>
<dbReference type="InterPro" id="IPR003960">
    <property type="entry name" value="ATPase_AAA_CS"/>
</dbReference>
<dbReference type="PANTHER" id="PTHR45644:SF3">
    <property type="entry name" value="FI08533P-RELATED"/>
    <property type="match status" value="1"/>
</dbReference>
<dbReference type="Pfam" id="PF00004">
    <property type="entry name" value="AAA"/>
    <property type="match status" value="1"/>
</dbReference>